<evidence type="ECO:0000256" key="2">
    <source>
        <dbReference type="SAM" id="SignalP"/>
    </source>
</evidence>
<evidence type="ECO:0008006" key="5">
    <source>
        <dbReference type="Google" id="ProtNLM"/>
    </source>
</evidence>
<feature type="chain" id="PRO_5002007724" description="Lipoprotein" evidence="2">
    <location>
        <begin position="26"/>
        <end position="306"/>
    </location>
</feature>
<accession>A0A0A2WLJ9</accession>
<evidence type="ECO:0000313" key="3">
    <source>
        <dbReference type="EMBL" id="KGQ19135.1"/>
    </source>
</evidence>
<evidence type="ECO:0000313" key="4">
    <source>
        <dbReference type="Proteomes" id="UP000030518"/>
    </source>
</evidence>
<dbReference type="AlphaFoldDB" id="A0A0A2WLJ9"/>
<sequence>MIRAMPIRSMRLVPLLAIALLAACAKTPPPQPGAARPVQAVQALVERLRANDPAGFAIVAIPPALHARLETAWRTGRSRWPLDELPLDDRLPAMLATLSKPDARTTLQRDFDRQFANSGDELRSTATSLGVFAVQYIHNEGDYSPAERDHYGQAVAALSRWAARAPLSDATRARRAIALLSTAAAETGIATPADFANHGMDASLERLGPFLAATKQVFGSYGLDLDAAFDSVDATLVQQTGDTARVRVRYLLGGEQIDTLLDVRRIDGRWYLEDYLRNAEASLDGPAAAAPALPGAASTPATAASP</sequence>
<dbReference type="Proteomes" id="UP000030518">
    <property type="component" value="Unassembled WGS sequence"/>
</dbReference>
<name>A0A0A2WLJ9_9GAMM</name>
<keyword evidence="4" id="KW-1185">Reference proteome</keyword>
<dbReference type="eggNOG" id="ENOG5030SZG">
    <property type="taxonomic scope" value="Bacteria"/>
</dbReference>
<protein>
    <recommendedName>
        <fullName evidence="5">Lipoprotein</fullName>
    </recommendedName>
</protein>
<keyword evidence="2" id="KW-0732">Signal</keyword>
<feature type="signal peptide" evidence="2">
    <location>
        <begin position="1"/>
        <end position="25"/>
    </location>
</feature>
<dbReference type="PATRIC" id="fig|1300345.3.peg.1704"/>
<gene>
    <name evidence="3" type="ORF">LF41_3167</name>
</gene>
<organism evidence="3 4">
    <name type="scientific">Lysobacter dokdonensis DS-58</name>
    <dbReference type="NCBI Taxonomy" id="1300345"/>
    <lineage>
        <taxon>Bacteria</taxon>
        <taxon>Pseudomonadati</taxon>
        <taxon>Pseudomonadota</taxon>
        <taxon>Gammaproteobacteria</taxon>
        <taxon>Lysobacterales</taxon>
        <taxon>Lysobacteraceae</taxon>
        <taxon>Noviluteimonas</taxon>
    </lineage>
</organism>
<reference evidence="3 4" key="1">
    <citation type="submission" date="2014-09" db="EMBL/GenBank/DDBJ databases">
        <title>Genome sequences of Lysobacter dokdonensis DS-58.</title>
        <authorList>
            <person name="Kim J.F."/>
            <person name="Kwak M.-J."/>
        </authorList>
    </citation>
    <scope>NUCLEOTIDE SEQUENCE [LARGE SCALE GENOMIC DNA]</scope>
    <source>
        <strain evidence="3 4">DS-58</strain>
    </source>
</reference>
<feature type="region of interest" description="Disordered" evidence="1">
    <location>
        <begin position="286"/>
        <end position="306"/>
    </location>
</feature>
<proteinExistence type="predicted"/>
<dbReference type="PROSITE" id="PS51257">
    <property type="entry name" value="PROKAR_LIPOPROTEIN"/>
    <property type="match status" value="1"/>
</dbReference>
<comment type="caution">
    <text evidence="3">The sequence shown here is derived from an EMBL/GenBank/DDBJ whole genome shotgun (WGS) entry which is preliminary data.</text>
</comment>
<evidence type="ECO:0000256" key="1">
    <source>
        <dbReference type="SAM" id="MobiDB-lite"/>
    </source>
</evidence>
<dbReference type="EMBL" id="JRKJ01000009">
    <property type="protein sequence ID" value="KGQ19135.1"/>
    <property type="molecule type" value="Genomic_DNA"/>
</dbReference>
<dbReference type="STRING" id="1300345.LF41_3167"/>